<feature type="signal peptide" evidence="1">
    <location>
        <begin position="1"/>
        <end position="27"/>
    </location>
</feature>
<reference evidence="3" key="1">
    <citation type="journal article" date="2019" name="Int. J. Syst. Evol. Microbiol.">
        <title>The Global Catalogue of Microorganisms (GCM) 10K type strain sequencing project: providing services to taxonomists for standard genome sequencing and annotation.</title>
        <authorList>
            <consortium name="The Broad Institute Genomics Platform"/>
            <consortium name="The Broad Institute Genome Sequencing Center for Infectious Disease"/>
            <person name="Wu L."/>
            <person name="Ma J."/>
        </authorList>
    </citation>
    <scope>NUCLEOTIDE SEQUENCE [LARGE SCALE GENOMIC DNA]</scope>
    <source>
        <strain evidence="3">JCM 9371</strain>
    </source>
</reference>
<evidence type="ECO:0000313" key="3">
    <source>
        <dbReference type="Proteomes" id="UP001597063"/>
    </source>
</evidence>
<gene>
    <name evidence="2" type="ORF">ACFQZM_31735</name>
</gene>
<organism evidence="2 3">
    <name type="scientific">Actinomadura fibrosa</name>
    <dbReference type="NCBI Taxonomy" id="111802"/>
    <lineage>
        <taxon>Bacteria</taxon>
        <taxon>Bacillati</taxon>
        <taxon>Actinomycetota</taxon>
        <taxon>Actinomycetes</taxon>
        <taxon>Streptosporangiales</taxon>
        <taxon>Thermomonosporaceae</taxon>
        <taxon>Actinomadura</taxon>
    </lineage>
</organism>
<proteinExistence type="predicted"/>
<dbReference type="Proteomes" id="UP001597063">
    <property type="component" value="Unassembled WGS sequence"/>
</dbReference>
<keyword evidence="1" id="KW-0732">Signal</keyword>
<keyword evidence="3" id="KW-1185">Reference proteome</keyword>
<protein>
    <submittedName>
        <fullName evidence="2">Uncharacterized protein</fullName>
    </submittedName>
</protein>
<evidence type="ECO:0000256" key="1">
    <source>
        <dbReference type="SAM" id="SignalP"/>
    </source>
</evidence>
<dbReference type="EMBL" id="JBHTGP010000016">
    <property type="protein sequence ID" value="MFD0689100.1"/>
    <property type="molecule type" value="Genomic_DNA"/>
</dbReference>
<dbReference type="RefSeq" id="WP_131762269.1">
    <property type="nucleotide sequence ID" value="NZ_CAACUY010000220.1"/>
</dbReference>
<evidence type="ECO:0000313" key="2">
    <source>
        <dbReference type="EMBL" id="MFD0689100.1"/>
    </source>
</evidence>
<accession>A0ABW2XX48</accession>
<sequence>MSRIRSLALIGAGMASVLALTMSPASAATTSIRSGSISGTLYAGGVTMTNLRDIRVTNSLGDTTCTSAVHSGTINPNGTNLNITSATFSGCTGGLGAVAMTAQNLPWSGGSVAYSPVAYGRDGTITIGNYTISMTVSGLNCVYSGALVGAVYNPGNPLQHLAVVINGTVTKSGGSFLCASTATVEAVYQLVGSGGEHLWVTS</sequence>
<comment type="caution">
    <text evidence="2">The sequence shown here is derived from an EMBL/GenBank/DDBJ whole genome shotgun (WGS) entry which is preliminary data.</text>
</comment>
<feature type="chain" id="PRO_5047501626" evidence="1">
    <location>
        <begin position="28"/>
        <end position="202"/>
    </location>
</feature>
<name>A0ABW2XX48_9ACTN</name>